<dbReference type="STRING" id="887898.HMPREF0551_2629"/>
<keyword evidence="2 3" id="KW-0808">Transferase</keyword>
<keyword evidence="7" id="KW-1185">Reference proteome</keyword>
<dbReference type="Pfam" id="PF02801">
    <property type="entry name" value="Ketoacyl-synt_C"/>
    <property type="match status" value="1"/>
</dbReference>
<comment type="caution">
    <text evidence="6">The sequence shown here is derived from an EMBL/GenBank/DDBJ whole genome shotgun (WGS) entry which is preliminary data.</text>
</comment>
<dbReference type="GO" id="GO:0006633">
    <property type="term" value="P:fatty acid biosynthetic process"/>
    <property type="evidence" value="ECO:0007669"/>
    <property type="project" value="TreeGrafter"/>
</dbReference>
<dbReference type="GO" id="GO:0005829">
    <property type="term" value="C:cytosol"/>
    <property type="evidence" value="ECO:0007669"/>
    <property type="project" value="TreeGrafter"/>
</dbReference>
<comment type="similarity">
    <text evidence="1 3">Belongs to the thiolase-like superfamily. Beta-ketoacyl-ACP synthases family.</text>
</comment>
<dbReference type="RefSeq" id="WP_005675117.1">
    <property type="nucleotide sequence ID" value="NZ_CP146288.1"/>
</dbReference>
<evidence type="ECO:0000256" key="3">
    <source>
        <dbReference type="RuleBase" id="RU003694"/>
    </source>
</evidence>
<dbReference type="InterPro" id="IPR020841">
    <property type="entry name" value="PKS_Beta-ketoAc_synthase_dom"/>
</dbReference>
<dbReference type="InterPro" id="IPR014030">
    <property type="entry name" value="Ketoacyl_synth_N"/>
</dbReference>
<proteinExistence type="inferred from homology"/>
<dbReference type="InterPro" id="IPR014031">
    <property type="entry name" value="Ketoacyl_synth_C"/>
</dbReference>
<dbReference type="AlphaFoldDB" id="E7S0R8"/>
<dbReference type="InterPro" id="IPR016039">
    <property type="entry name" value="Thiolase-like"/>
</dbReference>
<organism evidence="6 7">
    <name type="scientific">Lautropia mirabilis ATCC 51599</name>
    <dbReference type="NCBI Taxonomy" id="887898"/>
    <lineage>
        <taxon>Bacteria</taxon>
        <taxon>Pseudomonadati</taxon>
        <taxon>Pseudomonadota</taxon>
        <taxon>Betaproteobacteria</taxon>
        <taxon>Burkholderiales</taxon>
        <taxon>Burkholderiaceae</taxon>
        <taxon>Lautropia</taxon>
    </lineage>
</organism>
<protein>
    <submittedName>
        <fullName evidence="6">Beta-ketoacyl synthase, C-terminal domain protein</fullName>
    </submittedName>
</protein>
<sequence>MTSAPSSMHLYRPGVLSALGSGMEVTVERLLDPAPSSLTLSDQWVAGRTLPLGQVTALLRPFDAALPDEHRSRNNQLLWHAMAQVEPALSAACRCFGPDRIGVVLGTSTSGVDENLPAFRHMVDHGQWQEGAFSQAHQLLCSPVDFIQAQYGLSGIGYAISTACTSGARALASAARLLKLGLCDAVLCGGVDSLSLLTINGFASLEVVSARVAKPFAADRDGINIGEAAAVFLMTRVPMPGFPEGEPIGLLGYGASSDAWHMSSPRPDGEGALQAIQAALQGAGLSAGDLGWINLHGTGTAQNDAMESLAVVQTLGVDVPGTSTKPHTGHTLGAAGALEAAIVWGLVSRQLNPSGALPAQGNERDPSLAPLRLTRPGDRWPSGRRLGLSTSFAFGGNNMALIMGDTA</sequence>
<evidence type="ECO:0000313" key="6">
    <source>
        <dbReference type="EMBL" id="EFV93733.1"/>
    </source>
</evidence>
<evidence type="ECO:0000256" key="1">
    <source>
        <dbReference type="ARBA" id="ARBA00008467"/>
    </source>
</evidence>
<dbReference type="NCBIfam" id="NF006618">
    <property type="entry name" value="PRK09185.1"/>
    <property type="match status" value="1"/>
</dbReference>
<dbReference type="PANTHER" id="PTHR11712">
    <property type="entry name" value="POLYKETIDE SYNTHASE-RELATED"/>
    <property type="match status" value="1"/>
</dbReference>
<gene>
    <name evidence="6" type="ORF">HMPREF0551_2629</name>
</gene>
<dbReference type="eggNOG" id="COG0304">
    <property type="taxonomic scope" value="Bacteria"/>
</dbReference>
<dbReference type="PROSITE" id="PS52004">
    <property type="entry name" value="KS3_2"/>
    <property type="match status" value="1"/>
</dbReference>
<dbReference type="Pfam" id="PF00109">
    <property type="entry name" value="ketoacyl-synt"/>
    <property type="match status" value="1"/>
</dbReference>
<evidence type="ECO:0000313" key="7">
    <source>
        <dbReference type="Proteomes" id="UP000011021"/>
    </source>
</evidence>
<name>E7S0R8_9BURK</name>
<dbReference type="Proteomes" id="UP000011021">
    <property type="component" value="Unassembled WGS sequence"/>
</dbReference>
<dbReference type="PANTHER" id="PTHR11712:SF320">
    <property type="entry name" value="BETA-KETOACYL SYNTHASE"/>
    <property type="match status" value="1"/>
</dbReference>
<dbReference type="HOGENOM" id="CLU_000022_69_0_4"/>
<dbReference type="GO" id="GO:0004315">
    <property type="term" value="F:3-oxoacyl-[acyl-carrier-protein] synthase activity"/>
    <property type="evidence" value="ECO:0007669"/>
    <property type="project" value="TreeGrafter"/>
</dbReference>
<accession>E7S0R8</accession>
<dbReference type="InterPro" id="IPR000794">
    <property type="entry name" value="Beta-ketoacyl_synthase"/>
</dbReference>
<evidence type="ECO:0000259" key="5">
    <source>
        <dbReference type="PROSITE" id="PS52004"/>
    </source>
</evidence>
<reference evidence="6 7" key="1">
    <citation type="submission" date="2010-12" db="EMBL/GenBank/DDBJ databases">
        <authorList>
            <person name="Muzny D."/>
            <person name="Qin X."/>
            <person name="Deng J."/>
            <person name="Jiang H."/>
            <person name="Liu Y."/>
            <person name="Qu J."/>
            <person name="Song X.-Z."/>
            <person name="Zhang L."/>
            <person name="Thornton R."/>
            <person name="Coyle M."/>
            <person name="Francisco L."/>
            <person name="Jackson L."/>
            <person name="Javaid M."/>
            <person name="Korchina V."/>
            <person name="Kovar C."/>
            <person name="Mata R."/>
            <person name="Mathew T."/>
            <person name="Ngo R."/>
            <person name="Nguyen L."/>
            <person name="Nguyen N."/>
            <person name="Okwuonu G."/>
            <person name="Ongeri F."/>
            <person name="Pham C."/>
            <person name="Simmons D."/>
            <person name="Wilczek-Boney K."/>
            <person name="Hale W."/>
            <person name="Jakkamsetti A."/>
            <person name="Pham P."/>
            <person name="Ruth R."/>
            <person name="San Lucas F."/>
            <person name="Warren J."/>
            <person name="Zhang J."/>
            <person name="Zhao Z."/>
            <person name="Zhou C."/>
            <person name="Zhu D."/>
            <person name="Lee S."/>
            <person name="Bess C."/>
            <person name="Blankenburg K."/>
            <person name="Forbes L."/>
            <person name="Fu Q."/>
            <person name="Gubbala S."/>
            <person name="Hirani K."/>
            <person name="Jayaseelan J.C."/>
            <person name="Lara F."/>
            <person name="Munidasa M."/>
            <person name="Palculict T."/>
            <person name="Patil S."/>
            <person name="Pu L.-L."/>
            <person name="Saada N."/>
            <person name="Tang L."/>
            <person name="Weissenberger G."/>
            <person name="Zhu Y."/>
            <person name="Hemphill L."/>
            <person name="Shang Y."/>
            <person name="Youmans B."/>
            <person name="Ayvaz T."/>
            <person name="Ross M."/>
            <person name="Santibanez J."/>
            <person name="Aqrawi P."/>
            <person name="Gross S."/>
            <person name="Joshi V."/>
            <person name="Fowler G."/>
            <person name="Nazareth L."/>
            <person name="Reid J."/>
            <person name="Worley K."/>
            <person name="Petrosino J."/>
            <person name="Highlander S."/>
            <person name="Gibbs R."/>
        </authorList>
    </citation>
    <scope>NUCLEOTIDE SEQUENCE [LARGE SCALE GENOMIC DNA]</scope>
    <source>
        <strain evidence="6 7">ATCC 51599</strain>
    </source>
</reference>
<evidence type="ECO:0000256" key="2">
    <source>
        <dbReference type="ARBA" id="ARBA00022679"/>
    </source>
</evidence>
<dbReference type="EMBL" id="AEQP01000024">
    <property type="protein sequence ID" value="EFV93733.1"/>
    <property type="molecule type" value="Genomic_DNA"/>
</dbReference>
<dbReference type="Gene3D" id="3.40.47.10">
    <property type="match status" value="2"/>
</dbReference>
<dbReference type="SMART" id="SM00825">
    <property type="entry name" value="PKS_KS"/>
    <property type="match status" value="1"/>
</dbReference>
<evidence type="ECO:0000256" key="4">
    <source>
        <dbReference type="SAM" id="MobiDB-lite"/>
    </source>
</evidence>
<feature type="region of interest" description="Disordered" evidence="4">
    <location>
        <begin position="355"/>
        <end position="382"/>
    </location>
</feature>
<dbReference type="SUPFAM" id="SSF53901">
    <property type="entry name" value="Thiolase-like"/>
    <property type="match status" value="1"/>
</dbReference>
<feature type="domain" description="Ketosynthase family 3 (KS3)" evidence="5">
    <location>
        <begin position="1"/>
        <end position="405"/>
    </location>
</feature>